<evidence type="ECO:0000313" key="2">
    <source>
        <dbReference type="Proteomes" id="UP001055104"/>
    </source>
</evidence>
<organism evidence="1 2">
    <name type="scientific">Phocaeicola dorei</name>
    <dbReference type="NCBI Taxonomy" id="357276"/>
    <lineage>
        <taxon>Bacteria</taxon>
        <taxon>Pseudomonadati</taxon>
        <taxon>Bacteroidota</taxon>
        <taxon>Bacteroidia</taxon>
        <taxon>Bacteroidales</taxon>
        <taxon>Bacteroidaceae</taxon>
        <taxon>Phocaeicola</taxon>
    </lineage>
</organism>
<protein>
    <submittedName>
        <fullName evidence="1">Uncharacterized protein</fullName>
    </submittedName>
</protein>
<proteinExistence type="predicted"/>
<gene>
    <name evidence="1" type="ORF">CE91St7_36100</name>
</gene>
<evidence type="ECO:0000313" key="1">
    <source>
        <dbReference type="EMBL" id="GKH82726.1"/>
    </source>
</evidence>
<accession>A0AA37KJX1</accession>
<dbReference type="EMBL" id="BQOB01000001">
    <property type="protein sequence ID" value="GKH82726.1"/>
    <property type="molecule type" value="Genomic_DNA"/>
</dbReference>
<sequence length="273" mass="31291">MIKCNVLMGTTNDNQDITSEAPKLLLCSSIASASDPGSNAVTKPQAGIGKEHPELSWYYMYLSYKELKRYIAVFSGRKAVKLRTSEGITEECYFCFKVFSYTEAGHRKRFEQCDYTKQEYAARRESARIVKEAFSTGSASQLNALTDEKEVQSSGWLFVCAPLEQLQRILSAMLPRQYLVTDYVTHRAAVIPQCQMEEFIYLYESMPYNIELLNRPLEAYLQKKQRIRITGGIFHGKEGCIMRLHRNTRLVFAFGNMTVAISYLHAFPFEKVD</sequence>
<dbReference type="AlphaFoldDB" id="A0AA37KJX1"/>
<reference evidence="1" key="1">
    <citation type="submission" date="2022-01" db="EMBL/GenBank/DDBJ databases">
        <title>Novel bile acid biosynthetic pathways are enriched in the microbiome of centenarians.</title>
        <authorList>
            <person name="Sato Y."/>
            <person name="Atarashi K."/>
            <person name="Plichta R.D."/>
            <person name="Arai Y."/>
            <person name="Sasajima S."/>
            <person name="Kearney M.S."/>
            <person name="Suda W."/>
            <person name="Takeshita K."/>
            <person name="Sasaki T."/>
            <person name="Okamoto S."/>
            <person name="Skelly N.A."/>
            <person name="Okamura Y."/>
            <person name="Vlamakis H."/>
            <person name="Li Y."/>
            <person name="Tanoue T."/>
            <person name="Takei H."/>
            <person name="Nittono H."/>
            <person name="Narushima S."/>
            <person name="Irie J."/>
            <person name="Itoh H."/>
            <person name="Moriya K."/>
            <person name="Sugiura Y."/>
            <person name="Suematsu M."/>
            <person name="Moritoki N."/>
            <person name="Shibata S."/>
            <person name="Littman R.D."/>
            <person name="Fischbach A.M."/>
            <person name="Uwamino Y."/>
            <person name="Inoue T."/>
            <person name="Honda A."/>
            <person name="Hattori M."/>
            <person name="Murai T."/>
            <person name="Xavier J.R."/>
            <person name="Hirose N."/>
            <person name="Honda K."/>
        </authorList>
    </citation>
    <scope>NUCLEOTIDE SEQUENCE</scope>
    <source>
        <strain evidence="1">CE91-St7</strain>
    </source>
</reference>
<dbReference type="Proteomes" id="UP001055104">
    <property type="component" value="Unassembled WGS sequence"/>
</dbReference>
<dbReference type="GeneID" id="93447247"/>
<comment type="caution">
    <text evidence="1">The sequence shown here is derived from an EMBL/GenBank/DDBJ whole genome shotgun (WGS) entry which is preliminary data.</text>
</comment>
<name>A0AA37KJX1_9BACT</name>
<dbReference type="RefSeq" id="WP_007835543.1">
    <property type="nucleotide sequence ID" value="NZ_CAXYLN010000017.1"/>
</dbReference>